<sequence>MAGTESEDENQMQLTDIDGGQITEDDANGPVVCVIVHEPTRRELADATRSCLAHASQIISSDWTDSADRAELGRLISTGEYPLNATVKRKHGHGLVVGVDPDREHVAEGVAAVDRTSVTDVIVNNLVALGESHTEIRDRVDVLVRGGASLHLNDTGAEIDSGNCDALLGGLISLDKAGVELQRAAEVQDVRDWLDNRSLPDRGRAPLGFEYVDGELVTAENFDEVRAVLSMARAGPDGERELSKRKAADRLGVAPRTVGRALDNLDRYGLEEEIGGE</sequence>
<dbReference type="Proteomes" id="UP001139494">
    <property type="component" value="Unassembled WGS sequence"/>
</dbReference>
<name>A0A9R1CTD3_9EURY</name>
<organism evidence="1 2">
    <name type="scientific">Natronomonas aquatica</name>
    <dbReference type="NCBI Taxonomy" id="2841590"/>
    <lineage>
        <taxon>Archaea</taxon>
        <taxon>Methanobacteriati</taxon>
        <taxon>Methanobacteriota</taxon>
        <taxon>Stenosarchaea group</taxon>
        <taxon>Halobacteria</taxon>
        <taxon>Halobacteriales</taxon>
        <taxon>Natronomonadaceae</taxon>
        <taxon>Natronomonas</taxon>
    </lineage>
</organism>
<evidence type="ECO:0000313" key="1">
    <source>
        <dbReference type="EMBL" id="MCQ4334988.1"/>
    </source>
</evidence>
<dbReference type="RefSeq" id="WP_256031352.1">
    <property type="nucleotide sequence ID" value="NZ_JAHLKM010000053.1"/>
</dbReference>
<accession>A0A9R1CTD3</accession>
<dbReference type="EMBL" id="JAHLKM010000053">
    <property type="protein sequence ID" value="MCQ4334988.1"/>
    <property type="molecule type" value="Genomic_DNA"/>
</dbReference>
<protein>
    <submittedName>
        <fullName evidence="1">Uncharacterized protein</fullName>
    </submittedName>
</protein>
<keyword evidence="2" id="KW-1185">Reference proteome</keyword>
<reference evidence="1" key="1">
    <citation type="journal article" date="2023" name="Front. Microbiol.">
        <title>Genomic-based phylogenetic and metabolic analyses of the genus Natronomonas, and description of Natronomonas aquatica sp. nov.</title>
        <authorList>
            <person name="Garcia-Roldan A."/>
            <person name="Duran-Viseras A."/>
            <person name="de la Haba R.R."/>
            <person name="Corral P."/>
            <person name="Sanchez-Porro C."/>
            <person name="Ventosa A."/>
        </authorList>
    </citation>
    <scope>NUCLEOTIDE SEQUENCE</scope>
    <source>
        <strain evidence="1">F2-12</strain>
    </source>
</reference>
<proteinExistence type="predicted"/>
<dbReference type="AlphaFoldDB" id="A0A9R1CTD3"/>
<gene>
    <name evidence="1" type="ORF">KM295_16170</name>
</gene>
<evidence type="ECO:0000313" key="2">
    <source>
        <dbReference type="Proteomes" id="UP001139494"/>
    </source>
</evidence>
<comment type="caution">
    <text evidence="1">The sequence shown here is derived from an EMBL/GenBank/DDBJ whole genome shotgun (WGS) entry which is preliminary data.</text>
</comment>